<dbReference type="SUPFAM" id="SSF52218">
    <property type="entry name" value="Flavoproteins"/>
    <property type="match status" value="1"/>
</dbReference>
<protein>
    <submittedName>
        <fullName evidence="2">NAD(P)H-dependent oxidoreductase</fullName>
    </submittedName>
</protein>
<dbReference type="PANTHER" id="PTHR30543:SF21">
    <property type="entry name" value="NAD(P)H-DEPENDENT FMN REDUCTASE LOT6"/>
    <property type="match status" value="1"/>
</dbReference>
<dbReference type="OrthoDB" id="9812295at2"/>
<evidence type="ECO:0000313" key="2">
    <source>
        <dbReference type="EMBL" id="TDL83792.1"/>
    </source>
</evidence>
<dbReference type="GO" id="GO:0005829">
    <property type="term" value="C:cytosol"/>
    <property type="evidence" value="ECO:0007669"/>
    <property type="project" value="TreeGrafter"/>
</dbReference>
<evidence type="ECO:0000259" key="1">
    <source>
        <dbReference type="Pfam" id="PF03358"/>
    </source>
</evidence>
<dbReference type="GO" id="GO:0010181">
    <property type="term" value="F:FMN binding"/>
    <property type="evidence" value="ECO:0007669"/>
    <property type="project" value="TreeGrafter"/>
</dbReference>
<dbReference type="Proteomes" id="UP000294562">
    <property type="component" value="Unassembled WGS sequence"/>
</dbReference>
<dbReference type="AlphaFoldDB" id="A0A4R6AKG4"/>
<feature type="domain" description="NADPH-dependent FMN reductase-like" evidence="1">
    <location>
        <begin position="5"/>
        <end position="146"/>
    </location>
</feature>
<name>A0A4R6AKG4_9RHOB</name>
<dbReference type="GO" id="GO:0016491">
    <property type="term" value="F:oxidoreductase activity"/>
    <property type="evidence" value="ECO:0007669"/>
    <property type="project" value="InterPro"/>
</dbReference>
<dbReference type="EMBL" id="SMZO01000084">
    <property type="protein sequence ID" value="TDL83792.1"/>
    <property type="molecule type" value="Genomic_DNA"/>
</dbReference>
<gene>
    <name evidence="2" type="ORF">E2L05_19230</name>
</gene>
<comment type="caution">
    <text evidence="2">The sequence shown here is derived from an EMBL/GenBank/DDBJ whole genome shotgun (WGS) entry which is preliminary data.</text>
</comment>
<organism evidence="2 3">
    <name type="scientific">Meridianimarinicoccus aquatilis</name>
    <dbReference type="NCBI Taxonomy" id="2552766"/>
    <lineage>
        <taxon>Bacteria</taxon>
        <taxon>Pseudomonadati</taxon>
        <taxon>Pseudomonadota</taxon>
        <taxon>Alphaproteobacteria</taxon>
        <taxon>Rhodobacterales</taxon>
        <taxon>Paracoccaceae</taxon>
        <taxon>Meridianimarinicoccus</taxon>
    </lineage>
</organism>
<accession>A0A4R6AKG4</accession>
<dbReference type="Gene3D" id="3.40.50.360">
    <property type="match status" value="1"/>
</dbReference>
<dbReference type="Pfam" id="PF03358">
    <property type="entry name" value="FMN_red"/>
    <property type="match status" value="1"/>
</dbReference>
<dbReference type="PANTHER" id="PTHR30543">
    <property type="entry name" value="CHROMATE REDUCTASE"/>
    <property type="match status" value="1"/>
</dbReference>
<dbReference type="InterPro" id="IPR029039">
    <property type="entry name" value="Flavoprotein-like_sf"/>
</dbReference>
<dbReference type="InterPro" id="IPR005025">
    <property type="entry name" value="FMN_Rdtase-like_dom"/>
</dbReference>
<reference evidence="2 3" key="1">
    <citation type="submission" date="2019-03" db="EMBL/GenBank/DDBJ databases">
        <title>Rhodobacteraceae bacterium SM1902, a new member of the family Rhodobacteraceae isolated from Yantai.</title>
        <authorList>
            <person name="Sun Y."/>
        </authorList>
    </citation>
    <scope>NUCLEOTIDE SEQUENCE [LARGE SCALE GENOMIC DNA]</scope>
    <source>
        <strain evidence="2 3">SM1902</strain>
    </source>
</reference>
<keyword evidence="3" id="KW-1185">Reference proteome</keyword>
<dbReference type="RefSeq" id="WP_133344537.1">
    <property type="nucleotide sequence ID" value="NZ_SMZO01000084.1"/>
</dbReference>
<dbReference type="InterPro" id="IPR050712">
    <property type="entry name" value="NAD(P)H-dep_reductase"/>
</dbReference>
<evidence type="ECO:0000313" key="3">
    <source>
        <dbReference type="Proteomes" id="UP000294562"/>
    </source>
</evidence>
<proteinExistence type="predicted"/>
<sequence length="180" mass="19668">MATLKVTGLCGSLRRESYNLKLMNEAVRLFGDCSFTQPDIRFAVFDEDIEKDTGIPPEVQAAADAIAQADAVIIASPEYNQSISGVLKNALDWISRTEGSPWLRKPVAIMSANAGRAGGARGQYALRLCMTPFRPLMVPGPEVMVAGPAKEFDEHGRLQNDHYEKSLADLMTELRRAAEA</sequence>